<dbReference type="Proteomes" id="UP000282184">
    <property type="component" value="Unassembled WGS sequence"/>
</dbReference>
<evidence type="ECO:0000313" key="2">
    <source>
        <dbReference type="Proteomes" id="UP000282184"/>
    </source>
</evidence>
<dbReference type="OrthoDB" id="886122at2"/>
<protein>
    <submittedName>
        <fullName evidence="1">Uncharacterized protein</fullName>
    </submittedName>
</protein>
<dbReference type="EMBL" id="RXOF01000019">
    <property type="protein sequence ID" value="RTQ45602.1"/>
    <property type="molecule type" value="Genomic_DNA"/>
</dbReference>
<proteinExistence type="predicted"/>
<reference evidence="1 2" key="1">
    <citation type="submission" date="2018-12" db="EMBL/GenBank/DDBJ databases">
        <title>Hymenobacter gummosus sp. nov., isolated from a spring.</title>
        <authorList>
            <person name="Nie L."/>
        </authorList>
    </citation>
    <scope>NUCLEOTIDE SEQUENCE [LARGE SCALE GENOMIC DNA]</scope>
    <source>
        <strain evidence="1 2">KCTC 52166</strain>
    </source>
</reference>
<dbReference type="AlphaFoldDB" id="A0A3S0J635"/>
<dbReference type="RefSeq" id="WP_126695799.1">
    <property type="nucleotide sequence ID" value="NZ_RXOF01000019.1"/>
</dbReference>
<keyword evidence="2" id="KW-1185">Reference proteome</keyword>
<gene>
    <name evidence="1" type="ORF">EJV47_24225</name>
</gene>
<name>A0A3S0J635_9BACT</name>
<accession>A0A3S0J635</accession>
<comment type="caution">
    <text evidence="1">The sequence shown here is derived from an EMBL/GenBank/DDBJ whole genome shotgun (WGS) entry which is preliminary data.</text>
</comment>
<organism evidence="1 2">
    <name type="scientific">Hymenobacter gummosus</name>
    <dbReference type="NCBI Taxonomy" id="1776032"/>
    <lineage>
        <taxon>Bacteria</taxon>
        <taxon>Pseudomonadati</taxon>
        <taxon>Bacteroidota</taxon>
        <taxon>Cytophagia</taxon>
        <taxon>Cytophagales</taxon>
        <taxon>Hymenobacteraceae</taxon>
        <taxon>Hymenobacter</taxon>
    </lineage>
</organism>
<evidence type="ECO:0000313" key="1">
    <source>
        <dbReference type="EMBL" id="RTQ45602.1"/>
    </source>
</evidence>
<sequence>MTSTTSYPTLSPAFGRCPLPLRHRVLIALYALELGRQSRAEILAINDVTEADLQEFQADWLRMRRRGRVKA</sequence>